<comment type="caution">
    <text evidence="1">The sequence shown here is derived from an EMBL/GenBank/DDBJ whole genome shotgun (WGS) entry which is preliminary data.</text>
</comment>
<gene>
    <name evidence="1" type="ORF">EV44_g5921</name>
</gene>
<dbReference type="Gene3D" id="3.30.160.20">
    <property type="match status" value="1"/>
</dbReference>
<accession>A0A0B1PF72</accession>
<dbReference type="CDD" id="cd00048">
    <property type="entry name" value="DSRM_SF"/>
    <property type="match status" value="1"/>
</dbReference>
<sequence length="88" mass="10597">MEPVTDFSRRLNPLADENYQVRLQDICYRREYDTPDYDILRSQETLLYSCILNVIGVEFITVSKYKTIDMAKEDVAKQAYRFFVTKWR</sequence>
<evidence type="ECO:0000313" key="1">
    <source>
        <dbReference type="EMBL" id="KHJ35965.1"/>
    </source>
</evidence>
<proteinExistence type="predicted"/>
<dbReference type="SUPFAM" id="SSF54768">
    <property type="entry name" value="dsRNA-binding domain-like"/>
    <property type="match status" value="1"/>
</dbReference>
<dbReference type="EMBL" id="JNVN01000180">
    <property type="protein sequence ID" value="KHJ35965.1"/>
    <property type="molecule type" value="Genomic_DNA"/>
</dbReference>
<keyword evidence="2" id="KW-1185">Reference proteome</keyword>
<dbReference type="HOGENOM" id="CLU_2470743_0_0_1"/>
<reference evidence="1 2" key="1">
    <citation type="journal article" date="2014" name="BMC Genomics">
        <title>Adaptive genomic structural variation in the grape powdery mildew pathogen, Erysiphe necator.</title>
        <authorList>
            <person name="Jones L."/>
            <person name="Riaz S."/>
            <person name="Morales-Cruz A."/>
            <person name="Amrine K.C."/>
            <person name="McGuire B."/>
            <person name="Gubler W.D."/>
            <person name="Walker M.A."/>
            <person name="Cantu D."/>
        </authorList>
    </citation>
    <scope>NUCLEOTIDE SEQUENCE [LARGE SCALE GENOMIC DNA]</scope>
    <source>
        <strain evidence="2">c</strain>
    </source>
</reference>
<organism evidence="1 2">
    <name type="scientific">Uncinula necator</name>
    <name type="common">Grape powdery mildew</name>
    <dbReference type="NCBI Taxonomy" id="52586"/>
    <lineage>
        <taxon>Eukaryota</taxon>
        <taxon>Fungi</taxon>
        <taxon>Dikarya</taxon>
        <taxon>Ascomycota</taxon>
        <taxon>Pezizomycotina</taxon>
        <taxon>Leotiomycetes</taxon>
        <taxon>Erysiphales</taxon>
        <taxon>Erysiphaceae</taxon>
        <taxon>Erysiphe</taxon>
    </lineage>
</organism>
<name>A0A0B1PF72_UNCNE</name>
<protein>
    <submittedName>
        <fullName evidence="1">Uncharacterized protein</fullName>
    </submittedName>
</protein>
<evidence type="ECO:0000313" key="2">
    <source>
        <dbReference type="Proteomes" id="UP000030854"/>
    </source>
</evidence>
<dbReference type="AlphaFoldDB" id="A0A0B1PF72"/>
<dbReference type="Proteomes" id="UP000030854">
    <property type="component" value="Unassembled WGS sequence"/>
</dbReference>